<evidence type="ECO:0000313" key="3">
    <source>
        <dbReference type="Proteomes" id="UP000232323"/>
    </source>
</evidence>
<name>A0A250X2Z6_9CHLO</name>
<sequence length="728" mass="77247">MQLQQPLLSATSGTQQDPFLAVPSSQPDGTSDGAFGQRPMLFSYASPHQVKQAKLEAMQFKLQQRLKAMTSKPDHEQFEMCDTKVEDRSTPGIFKTTQGPQRGSIEQFQALIVPPEVGSNGAEKNATSKFVSLGRQQDFQRLKAAIRLGSNSTIPVGYQPVDDQPREASPKKRPISRASVPRSKPKDKDGGPRKDRAADQLQKSLTISFVPVRVNAAGMPQRALGSSAHVYETMRSEVDRLLLLPHRVRRKEAASGPAAKLGWSGFVDSKLEPSVARAIEEDLSGKRSGGTDSPEQMSTALKSQEEAAAAALLAAAGALSNIPVRAARSGQQVGSASHPAPAPKQQAPAATAAAAGRPAISAGPPPRGKIDASHELEPQSPTQNAQHTTTNNNPKDKDRVSAGISTATMSNINADSAQPISGAALRQVEKQCTSQLTQQRPKGRPASAAPAASSWSGGLHSSAPPHLVSRPAMSMISGAVTRQRPETASSQRSENANMTVWDRLNATTRNTIVPTTKTMARVRSGCLFQKTNMNSSLFSVTTPCVADLEAAFLSLKREDLQYRVLEYKAKQVYRGCYGGDAEELAASTVASRGRPASAPSARTAVATHALTNTMTSMHPPPPLPPKPTKPELNKSLTNDVSRPPSGASHPTIANSVARPRSALHCSSTGVVSNRLRPPSAGAWAGRPVKTLLEEEGEDEVVLEEGWDQGTGGNLPLMQVTAGGTLLSV</sequence>
<keyword evidence="3" id="KW-1185">Reference proteome</keyword>
<feature type="compositionally biased region" description="Polar residues" evidence="1">
    <location>
        <begin position="430"/>
        <end position="440"/>
    </location>
</feature>
<dbReference type="EMBL" id="BEGY01000025">
    <property type="protein sequence ID" value="GAX77447.1"/>
    <property type="molecule type" value="Genomic_DNA"/>
</dbReference>
<feature type="compositionally biased region" description="Low complexity" evidence="1">
    <location>
        <begin position="336"/>
        <end position="362"/>
    </location>
</feature>
<feature type="region of interest" description="Disordered" evidence="1">
    <location>
        <begin position="67"/>
        <end position="101"/>
    </location>
</feature>
<dbReference type="Proteomes" id="UP000232323">
    <property type="component" value="Unassembled WGS sequence"/>
</dbReference>
<gene>
    <name evidence="2" type="ORF">CEUSTIGMA_g4892.t1</name>
</gene>
<feature type="compositionally biased region" description="Basic and acidic residues" evidence="1">
    <location>
        <begin position="72"/>
        <end position="89"/>
    </location>
</feature>
<dbReference type="OrthoDB" id="553287at2759"/>
<accession>A0A250X2Z6</accession>
<feature type="region of interest" description="Disordered" evidence="1">
    <location>
        <begin position="330"/>
        <end position="400"/>
    </location>
</feature>
<dbReference type="AlphaFoldDB" id="A0A250X2Z6"/>
<feature type="compositionally biased region" description="Low complexity" evidence="1">
    <location>
        <begin position="382"/>
        <end position="393"/>
    </location>
</feature>
<feature type="region of interest" description="Disordered" evidence="1">
    <location>
        <begin position="153"/>
        <end position="202"/>
    </location>
</feature>
<feature type="compositionally biased region" description="Low complexity" evidence="1">
    <location>
        <begin position="445"/>
        <end position="454"/>
    </location>
</feature>
<comment type="caution">
    <text evidence="2">The sequence shown here is derived from an EMBL/GenBank/DDBJ whole genome shotgun (WGS) entry which is preliminary data.</text>
</comment>
<reference evidence="2 3" key="1">
    <citation type="submission" date="2017-08" db="EMBL/GenBank/DDBJ databases">
        <title>Acidophilic green algal genome provides insights into adaptation to an acidic environment.</title>
        <authorList>
            <person name="Hirooka S."/>
            <person name="Hirose Y."/>
            <person name="Kanesaki Y."/>
            <person name="Higuchi S."/>
            <person name="Fujiwara T."/>
            <person name="Onuma R."/>
            <person name="Era A."/>
            <person name="Ohbayashi R."/>
            <person name="Uzuka A."/>
            <person name="Nozaki H."/>
            <person name="Yoshikawa H."/>
            <person name="Miyagishima S.Y."/>
        </authorList>
    </citation>
    <scope>NUCLEOTIDE SEQUENCE [LARGE SCALE GENOMIC DNA]</scope>
    <source>
        <strain evidence="2 3">NIES-2499</strain>
    </source>
</reference>
<feature type="compositionally biased region" description="Pro residues" evidence="1">
    <location>
        <begin position="618"/>
        <end position="627"/>
    </location>
</feature>
<feature type="compositionally biased region" description="Basic and acidic residues" evidence="1">
    <location>
        <begin position="184"/>
        <end position="198"/>
    </location>
</feature>
<evidence type="ECO:0000256" key="1">
    <source>
        <dbReference type="SAM" id="MobiDB-lite"/>
    </source>
</evidence>
<feature type="region of interest" description="Disordered" evidence="1">
    <location>
        <begin position="281"/>
        <end position="303"/>
    </location>
</feature>
<proteinExistence type="predicted"/>
<feature type="compositionally biased region" description="Polar residues" evidence="1">
    <location>
        <begin position="1"/>
        <end position="29"/>
    </location>
</feature>
<feature type="region of interest" description="Disordered" evidence="1">
    <location>
        <begin position="428"/>
        <end position="469"/>
    </location>
</feature>
<feature type="region of interest" description="Disordered" evidence="1">
    <location>
        <begin position="1"/>
        <end position="38"/>
    </location>
</feature>
<organism evidence="2 3">
    <name type="scientific">Chlamydomonas eustigma</name>
    <dbReference type="NCBI Taxonomy" id="1157962"/>
    <lineage>
        <taxon>Eukaryota</taxon>
        <taxon>Viridiplantae</taxon>
        <taxon>Chlorophyta</taxon>
        <taxon>core chlorophytes</taxon>
        <taxon>Chlorophyceae</taxon>
        <taxon>CS clade</taxon>
        <taxon>Chlamydomonadales</taxon>
        <taxon>Chlamydomonadaceae</taxon>
        <taxon>Chlamydomonas</taxon>
    </lineage>
</organism>
<feature type="region of interest" description="Disordered" evidence="1">
    <location>
        <begin position="613"/>
        <end position="654"/>
    </location>
</feature>
<feature type="compositionally biased region" description="Basic and acidic residues" evidence="1">
    <location>
        <begin position="368"/>
        <end position="377"/>
    </location>
</feature>
<protein>
    <submittedName>
        <fullName evidence="2">Uncharacterized protein</fullName>
    </submittedName>
</protein>
<evidence type="ECO:0000313" key="2">
    <source>
        <dbReference type="EMBL" id="GAX77447.1"/>
    </source>
</evidence>
<feature type="compositionally biased region" description="Polar residues" evidence="1">
    <location>
        <begin position="290"/>
        <end position="302"/>
    </location>
</feature>